<dbReference type="GO" id="GO:0006351">
    <property type="term" value="P:DNA-templated transcription"/>
    <property type="evidence" value="ECO:0007669"/>
    <property type="project" value="TreeGrafter"/>
</dbReference>
<comment type="similarity">
    <text evidence="1">Belongs to the LysR transcriptional regulatory family.</text>
</comment>
<dbReference type="InterPro" id="IPR036388">
    <property type="entry name" value="WH-like_DNA-bd_sf"/>
</dbReference>
<evidence type="ECO:0000313" key="6">
    <source>
        <dbReference type="EMBL" id="QIM65700.1"/>
    </source>
</evidence>
<dbReference type="Gene3D" id="3.40.190.290">
    <property type="match status" value="1"/>
</dbReference>
<dbReference type="PANTHER" id="PTHR30537:SF30">
    <property type="entry name" value="TRANSCRIPTIONAL REGULATOR-RELATED"/>
    <property type="match status" value="1"/>
</dbReference>
<dbReference type="Proteomes" id="UP000276901">
    <property type="component" value="Unassembled WGS sequence"/>
</dbReference>
<reference evidence="6 9" key="1">
    <citation type="submission" date="2016-03" db="EMBL/GenBank/DDBJ databases">
        <authorList>
            <person name="Hansen M.J."/>
            <person name="Bojesen A.M."/>
            <person name="Planet P."/>
        </authorList>
    </citation>
    <scope>NUCLEOTIDE SEQUENCE [LARGE SCALE GENOMIC DNA]</scope>
    <source>
        <strain evidence="6 9">HPA 21</strain>
    </source>
</reference>
<evidence type="ECO:0000256" key="4">
    <source>
        <dbReference type="ARBA" id="ARBA00023163"/>
    </source>
</evidence>
<dbReference type="EMBL" id="RKQT01000001">
    <property type="protein sequence ID" value="RPE95841.1"/>
    <property type="molecule type" value="Genomic_DNA"/>
</dbReference>
<dbReference type="EMBL" id="CP015029">
    <property type="protein sequence ID" value="QIM65700.1"/>
    <property type="molecule type" value="Genomic_DNA"/>
</dbReference>
<organism evidence="6 9">
    <name type="scientific">Frederiksenia canicola</name>
    <dbReference type="NCBI Taxonomy" id="123824"/>
    <lineage>
        <taxon>Bacteria</taxon>
        <taxon>Pseudomonadati</taxon>
        <taxon>Pseudomonadota</taxon>
        <taxon>Gammaproteobacteria</taxon>
        <taxon>Pasteurellales</taxon>
        <taxon>Pasteurellaceae</taxon>
        <taxon>Frederiksenia</taxon>
    </lineage>
</organism>
<dbReference type="SUPFAM" id="SSF46785">
    <property type="entry name" value="Winged helix' DNA-binding domain"/>
    <property type="match status" value="1"/>
</dbReference>
<evidence type="ECO:0000313" key="9">
    <source>
        <dbReference type="Proteomes" id="UP000502287"/>
    </source>
</evidence>
<accession>A0AAE7C2S3</accession>
<reference evidence="7 8" key="2">
    <citation type="submission" date="2018-11" db="EMBL/GenBank/DDBJ databases">
        <title>Genomic Encyclopedia of Type Strains, Phase IV (KMG-IV): sequencing the most valuable type-strain genomes for metagenomic binning, comparative biology and taxonomic classification.</title>
        <authorList>
            <person name="Goeker M."/>
        </authorList>
    </citation>
    <scope>NUCLEOTIDE SEQUENCE [LARGE SCALE GENOMIC DNA]</scope>
    <source>
        <strain evidence="7 8">DSM 25797</strain>
    </source>
</reference>
<keyword evidence="4" id="KW-0804">Transcription</keyword>
<dbReference type="InterPro" id="IPR005119">
    <property type="entry name" value="LysR_subst-bd"/>
</dbReference>
<keyword evidence="2" id="KW-0805">Transcription regulation</keyword>
<evidence type="ECO:0000256" key="1">
    <source>
        <dbReference type="ARBA" id="ARBA00009437"/>
    </source>
</evidence>
<dbReference type="InterPro" id="IPR000847">
    <property type="entry name" value="LysR_HTH_N"/>
</dbReference>
<dbReference type="SUPFAM" id="SSF53850">
    <property type="entry name" value="Periplasmic binding protein-like II"/>
    <property type="match status" value="1"/>
</dbReference>
<protein>
    <submittedName>
        <fullName evidence="6 7">Transcriptional regulator</fullName>
    </submittedName>
</protein>
<evidence type="ECO:0000313" key="8">
    <source>
        <dbReference type="Proteomes" id="UP000276901"/>
    </source>
</evidence>
<dbReference type="GO" id="GO:0043565">
    <property type="term" value="F:sequence-specific DNA binding"/>
    <property type="evidence" value="ECO:0007669"/>
    <property type="project" value="TreeGrafter"/>
</dbReference>
<dbReference type="CDD" id="cd08422">
    <property type="entry name" value="PBP2_CrgA_like"/>
    <property type="match status" value="1"/>
</dbReference>
<dbReference type="InterPro" id="IPR036390">
    <property type="entry name" value="WH_DNA-bd_sf"/>
</dbReference>
<evidence type="ECO:0000256" key="3">
    <source>
        <dbReference type="ARBA" id="ARBA00023125"/>
    </source>
</evidence>
<evidence type="ECO:0000256" key="2">
    <source>
        <dbReference type="ARBA" id="ARBA00023015"/>
    </source>
</evidence>
<dbReference type="AlphaFoldDB" id="A0AAE7C2S3"/>
<dbReference type="Proteomes" id="UP000502287">
    <property type="component" value="Chromosome"/>
</dbReference>
<dbReference type="Pfam" id="PF03466">
    <property type="entry name" value="LysR_substrate"/>
    <property type="match status" value="1"/>
</dbReference>
<sequence length="309" mass="35193">MQDYKAMIAFATVVEQGSMQAAAEKLAITPSAVTQAIQKLESELRIKLLNRTTRKLSLTEAGEVFYQHTSQMQKSVDEAFKNIELLRSQPVGQLTIACATGLTDSLFVNMFKSVLKNHPEFHLNLLFEDKVIDLSEQRVDIALRAGPDVLNDNMIARHLYDFEWKIVAHRDYVREKTAETGEPKNLLEIAKWDWISFSNPRFSSLKMQNQSKEMEITPDYRINCNSLYASRRLTMSGLGVSIQPDNDVQQALARGELVELFCDWKLPSVPLYLVTLQRVQSEKVRIACELITEYFKNLNVINADCSAQP</sequence>
<feature type="domain" description="HTH lysR-type" evidence="5">
    <location>
        <begin position="1"/>
        <end position="59"/>
    </location>
</feature>
<dbReference type="InterPro" id="IPR058163">
    <property type="entry name" value="LysR-type_TF_proteobact-type"/>
</dbReference>
<dbReference type="Gene3D" id="1.10.10.10">
    <property type="entry name" value="Winged helix-like DNA-binding domain superfamily/Winged helix DNA-binding domain"/>
    <property type="match status" value="1"/>
</dbReference>
<dbReference type="RefSeq" id="WP_123955772.1">
    <property type="nucleotide sequence ID" value="NZ_CP015029.1"/>
</dbReference>
<dbReference type="PANTHER" id="PTHR30537">
    <property type="entry name" value="HTH-TYPE TRANSCRIPTIONAL REGULATOR"/>
    <property type="match status" value="1"/>
</dbReference>
<keyword evidence="8" id="KW-1185">Reference proteome</keyword>
<name>A0AAE7C2S3_9PAST</name>
<proteinExistence type="inferred from homology"/>
<dbReference type="FunFam" id="1.10.10.10:FF:000001">
    <property type="entry name" value="LysR family transcriptional regulator"/>
    <property type="match status" value="1"/>
</dbReference>
<dbReference type="KEGG" id="fcl:A4G17_09690"/>
<evidence type="ECO:0000313" key="7">
    <source>
        <dbReference type="EMBL" id="RPE95841.1"/>
    </source>
</evidence>
<gene>
    <name evidence="6" type="ORF">A4G17_09690</name>
    <name evidence="7" type="ORF">EDC49_0217</name>
</gene>
<keyword evidence="3" id="KW-0238">DNA-binding</keyword>
<evidence type="ECO:0000259" key="5">
    <source>
        <dbReference type="PROSITE" id="PS50931"/>
    </source>
</evidence>
<dbReference type="Pfam" id="PF00126">
    <property type="entry name" value="HTH_1"/>
    <property type="match status" value="1"/>
</dbReference>
<dbReference type="PROSITE" id="PS50931">
    <property type="entry name" value="HTH_LYSR"/>
    <property type="match status" value="1"/>
</dbReference>
<dbReference type="GO" id="GO:0003700">
    <property type="term" value="F:DNA-binding transcription factor activity"/>
    <property type="evidence" value="ECO:0007669"/>
    <property type="project" value="InterPro"/>
</dbReference>